<proteinExistence type="inferred from homology"/>
<evidence type="ECO:0000256" key="2">
    <source>
        <dbReference type="ARBA" id="ARBA00009142"/>
    </source>
</evidence>
<accession>A0ABU6KI18</accession>
<organism evidence="7 8">
    <name type="scientific">Virgibacillus tibetensis</name>
    <dbReference type="NCBI Taxonomy" id="3042313"/>
    <lineage>
        <taxon>Bacteria</taxon>
        <taxon>Bacillati</taxon>
        <taxon>Bacillota</taxon>
        <taxon>Bacilli</taxon>
        <taxon>Bacillales</taxon>
        <taxon>Bacillaceae</taxon>
        <taxon>Virgibacillus</taxon>
    </lineage>
</organism>
<name>A0ABU6KI18_9BACI</name>
<evidence type="ECO:0000256" key="1">
    <source>
        <dbReference type="ARBA" id="ARBA00004141"/>
    </source>
</evidence>
<evidence type="ECO:0000256" key="5">
    <source>
        <dbReference type="ARBA" id="ARBA00023136"/>
    </source>
</evidence>
<feature type="transmembrane region" description="Helical" evidence="6">
    <location>
        <begin position="225"/>
        <end position="242"/>
    </location>
</feature>
<evidence type="ECO:0000313" key="7">
    <source>
        <dbReference type="EMBL" id="MEC5424963.1"/>
    </source>
</evidence>
<protein>
    <recommendedName>
        <fullName evidence="6">Probable membrane transporter protein</fullName>
    </recommendedName>
</protein>
<keyword evidence="4 6" id="KW-1133">Transmembrane helix</keyword>
<feature type="transmembrane region" description="Helical" evidence="6">
    <location>
        <begin position="7"/>
        <end position="38"/>
    </location>
</feature>
<keyword evidence="6" id="KW-1003">Cell membrane</keyword>
<dbReference type="Proteomes" id="UP001335737">
    <property type="component" value="Unassembled WGS sequence"/>
</dbReference>
<reference evidence="7 8" key="1">
    <citation type="journal article" date="2024" name="Int. J. Syst. Evol. Microbiol.">
        <title>Virgibacillus tibetensis sp. nov., isolated from salt lake on the Tibetan Plateau of China.</title>
        <authorList>
            <person name="Phurbu D."/>
            <person name="Liu Z.-X."/>
            <person name="Wang R."/>
            <person name="Zheng Y.-Y."/>
            <person name="Liu H.-C."/>
            <person name="Zhou Y.-G."/>
            <person name="Yu Y.-J."/>
            <person name="Li A.-H."/>
        </authorList>
    </citation>
    <scope>NUCLEOTIDE SEQUENCE [LARGE SCALE GENOMIC DNA]</scope>
    <source>
        <strain evidence="7 8">C22-A2</strain>
    </source>
</reference>
<dbReference type="EMBL" id="JARZFX010000009">
    <property type="protein sequence ID" value="MEC5424963.1"/>
    <property type="molecule type" value="Genomic_DNA"/>
</dbReference>
<feature type="transmembrane region" description="Helical" evidence="6">
    <location>
        <begin position="254"/>
        <end position="272"/>
    </location>
</feature>
<comment type="subcellular location">
    <subcellularLocation>
        <location evidence="6">Cell membrane</location>
        <topology evidence="6">Multi-pass membrane protein</topology>
    </subcellularLocation>
    <subcellularLocation>
        <location evidence="1">Membrane</location>
        <topology evidence="1">Multi-pass membrane protein</topology>
    </subcellularLocation>
</comment>
<dbReference type="InterPro" id="IPR051598">
    <property type="entry name" value="TSUP/Inactive_protease-like"/>
</dbReference>
<comment type="caution">
    <text evidence="7">The sequence shown here is derived from an EMBL/GenBank/DDBJ whole genome shotgun (WGS) entry which is preliminary data.</text>
</comment>
<keyword evidence="5 6" id="KW-0472">Membrane</keyword>
<feature type="transmembrane region" description="Helical" evidence="6">
    <location>
        <begin position="81"/>
        <end position="100"/>
    </location>
</feature>
<keyword evidence="8" id="KW-1185">Reference proteome</keyword>
<sequence>MVFIICILIGLFTAFIGALMGLGGGIILVPILLFLYQFSEAFAWATPQTIVGISLVVMIFTALSSTIAYYKTGRVDYKTGLLFLSGSIPGSMFGSWLNQFINADDFLLYFGMVTIVISMLFFIKRKPPSIEIMGGINKRMRSFHVDGKTYHYTVSIWLAFLLSLFVGTLSGLFGIGGGSIMVPAMILLFGFPAHIATATSMFMILFVSIIGASTHIALGHIAWEYVFFFIPGAWFGGKLGAMVNQRLTGKTLEWILRIMLVFIGMRMIIQGLS</sequence>
<evidence type="ECO:0000256" key="3">
    <source>
        <dbReference type="ARBA" id="ARBA00022692"/>
    </source>
</evidence>
<dbReference type="RefSeq" id="WP_327608519.1">
    <property type="nucleotide sequence ID" value="NZ_JARZFX010000009.1"/>
</dbReference>
<dbReference type="Pfam" id="PF01925">
    <property type="entry name" value="TauE"/>
    <property type="match status" value="1"/>
</dbReference>
<comment type="similarity">
    <text evidence="2 6">Belongs to the 4-toluene sulfonate uptake permease (TSUP) (TC 2.A.102) family.</text>
</comment>
<feature type="transmembrane region" description="Helical" evidence="6">
    <location>
        <begin position="50"/>
        <end position="69"/>
    </location>
</feature>
<evidence type="ECO:0000256" key="4">
    <source>
        <dbReference type="ARBA" id="ARBA00022989"/>
    </source>
</evidence>
<dbReference type="InterPro" id="IPR002781">
    <property type="entry name" value="TM_pro_TauE-like"/>
</dbReference>
<dbReference type="PANTHER" id="PTHR43701">
    <property type="entry name" value="MEMBRANE TRANSPORTER PROTEIN MJ0441-RELATED"/>
    <property type="match status" value="1"/>
</dbReference>
<keyword evidence="3 6" id="KW-0812">Transmembrane</keyword>
<evidence type="ECO:0000256" key="6">
    <source>
        <dbReference type="RuleBase" id="RU363041"/>
    </source>
</evidence>
<dbReference type="PANTHER" id="PTHR43701:SF2">
    <property type="entry name" value="MEMBRANE TRANSPORTER PROTEIN YJNA-RELATED"/>
    <property type="match status" value="1"/>
</dbReference>
<feature type="transmembrane region" description="Helical" evidence="6">
    <location>
        <begin position="106"/>
        <end position="123"/>
    </location>
</feature>
<gene>
    <name evidence="7" type="ORF">QGM71_15860</name>
</gene>
<feature type="transmembrane region" description="Helical" evidence="6">
    <location>
        <begin position="149"/>
        <end position="166"/>
    </location>
</feature>
<evidence type="ECO:0000313" key="8">
    <source>
        <dbReference type="Proteomes" id="UP001335737"/>
    </source>
</evidence>